<sequence>MAESLMTDTFRVVRHTGRTVTDPDTGLTTPATLTVYEGNGKLQTSGGVASDKVSATGETSNVGGNVAEWGLYLHVPIAVANLREKDVAECVSSSDPMLVGRRYRLVNLQSEKTHATARRWNVREIPEGA</sequence>
<dbReference type="EMBL" id="NMWT01000038">
    <property type="protein sequence ID" value="PLS25966.1"/>
    <property type="molecule type" value="Genomic_DNA"/>
</dbReference>
<evidence type="ECO:0000313" key="1">
    <source>
        <dbReference type="EMBL" id="PLS25966.1"/>
    </source>
</evidence>
<proteinExistence type="predicted"/>
<reference evidence="1 2" key="1">
    <citation type="submission" date="2017-07" db="EMBL/GenBank/DDBJ databases">
        <title>Bifidobacterium novel species.</title>
        <authorList>
            <person name="Lugli G.A."/>
            <person name="Milani C."/>
            <person name="Duranti S."/>
            <person name="Mangifesta M."/>
        </authorList>
    </citation>
    <scope>NUCLEOTIDE SEQUENCE [LARGE SCALE GENOMIC DNA]</scope>
    <source>
        <strain evidence="1 2">77</strain>
    </source>
</reference>
<protein>
    <submittedName>
        <fullName evidence="1">Phage associated protein</fullName>
    </submittedName>
</protein>
<keyword evidence="2" id="KW-1185">Reference proteome</keyword>
<accession>A0A2N5IVJ6</accession>
<comment type="caution">
    <text evidence="1">The sequence shown here is derived from an EMBL/GenBank/DDBJ whole genome shotgun (WGS) entry which is preliminary data.</text>
</comment>
<dbReference type="Pfam" id="PF19586">
    <property type="entry name" value="DUF6093"/>
    <property type="match status" value="1"/>
</dbReference>
<dbReference type="Proteomes" id="UP000235034">
    <property type="component" value="Unassembled WGS sequence"/>
</dbReference>
<dbReference type="AlphaFoldDB" id="A0A2N5IVJ6"/>
<organism evidence="1 2">
    <name type="scientific">Bifidobacterium parmae</name>
    <dbReference type="NCBI Taxonomy" id="361854"/>
    <lineage>
        <taxon>Bacteria</taxon>
        <taxon>Bacillati</taxon>
        <taxon>Actinomycetota</taxon>
        <taxon>Actinomycetes</taxon>
        <taxon>Bifidobacteriales</taxon>
        <taxon>Bifidobacteriaceae</taxon>
        <taxon>Bifidobacterium</taxon>
    </lineage>
</organism>
<evidence type="ECO:0000313" key="2">
    <source>
        <dbReference type="Proteomes" id="UP000235034"/>
    </source>
</evidence>
<gene>
    <name evidence="1" type="ORF">Uis4E_2224</name>
</gene>
<dbReference type="InterPro" id="IPR046075">
    <property type="entry name" value="DUF6093"/>
</dbReference>
<name>A0A2N5IVJ6_9BIFI</name>